<keyword evidence="3" id="KW-1185">Reference proteome</keyword>
<evidence type="ECO:0000313" key="3">
    <source>
        <dbReference type="Proteomes" id="UP000816034"/>
    </source>
</evidence>
<sequence length="817" mass="93966">MSKRPKQEHDFSLHPSDNSKKAKTIGNSFENPIVLDEPSQKSPPLGVPSMLESTESLFPLELFSEGNDHVSTFPSSLKDVDSVTTNDDANMKKASSSSKKRTGKTHDNTRHTWSADEDNILVSVVAGSTMRNNKISWVHAFPAFQNSMKEKFDEGLTSTAIRKRFIALMTNHEMKNSMTITKKEISYETALALTSDNADNKYFPQAVGTLDYFAINVRNLAIYYLDRYGWLDSSFIQQKPLNSLKGLGKIFAFEPRLLAMEGIDTGHIGTFMQQLTSGGYDCPNQQFYDWFKKMCMDRVQSRMKDIILPQDTEFVVRNDESFHSLTLAEMLKVSETPSIIGIKVEDAKFVGEFSKIQIEAMKTTEYGILGTEKGTFKGFSDHQHKNCRILCEEKLIRKEDTNRYYVISRHNKQFEKVSKDTMNKVWGEQVDENLQSASKSSLLYSTTVQDPGKYIRRAHLPFDLKMNDEEKLRQRWIEGPKFFLGKDEQQIFDWVCTIAKLLFPNSSPSRLKVFSKVLHTGNTTANDEDKIDEDQKIIFQEYEPFQVANSDELMNRFRSMIPPKTNDYHWYHFKKEKDNDVIKHVIAVTYGSSLEENLLQHGYEPMMLVVWFQHQNWIPTMKEIQALDGTMKHFPSYWYFASKTFSLGFLLGFTYGDGHKEKYKNQFSVGQKDICALHLLRWYCCQHGMSSSSLYESKGVHTFRFYGPGLVHFTDHILKKKSKDGDPESVPRILSIACNYDSEPKEEKIMVRVSVLDPSVQFLVTARGAVYNVGKDTFIHSRYDISNGFHIIQKDECFTKAVPSYIMDLLQFNGNEK</sequence>
<proteinExistence type="predicted"/>
<dbReference type="GeneID" id="68100503"/>
<comment type="caution">
    <text evidence="2">The sequence shown here is derived from an EMBL/GenBank/DDBJ whole genome shotgun (WGS) entry which is preliminary data.</text>
</comment>
<dbReference type="AlphaFoldDB" id="A0AA88GKL0"/>
<protein>
    <submittedName>
        <fullName evidence="2">Uncharacterized protein</fullName>
    </submittedName>
</protein>
<name>A0AA88GKL0_NAELO</name>
<evidence type="ECO:0000256" key="1">
    <source>
        <dbReference type="SAM" id="MobiDB-lite"/>
    </source>
</evidence>
<dbReference type="RefSeq" id="XP_044546163.1">
    <property type="nucleotide sequence ID" value="XM_044698082.1"/>
</dbReference>
<feature type="region of interest" description="Disordered" evidence="1">
    <location>
        <begin position="74"/>
        <end position="111"/>
    </location>
</feature>
<dbReference type="Proteomes" id="UP000816034">
    <property type="component" value="Unassembled WGS sequence"/>
</dbReference>
<reference evidence="2 3" key="1">
    <citation type="journal article" date="2018" name="BMC Genomics">
        <title>The genome of Naegleria lovaniensis, the basis for a comparative approach to unravel pathogenicity factors of the human pathogenic amoeba N. fowleri.</title>
        <authorList>
            <person name="Liechti N."/>
            <person name="Schurch N."/>
            <person name="Bruggmann R."/>
            <person name="Wittwer M."/>
        </authorList>
    </citation>
    <scope>NUCLEOTIDE SEQUENCE [LARGE SCALE GENOMIC DNA]</scope>
    <source>
        <strain evidence="2 3">ATCC 30569</strain>
    </source>
</reference>
<organism evidence="2 3">
    <name type="scientific">Naegleria lovaniensis</name>
    <name type="common">Amoeba</name>
    <dbReference type="NCBI Taxonomy" id="51637"/>
    <lineage>
        <taxon>Eukaryota</taxon>
        <taxon>Discoba</taxon>
        <taxon>Heterolobosea</taxon>
        <taxon>Tetramitia</taxon>
        <taxon>Eutetramitia</taxon>
        <taxon>Vahlkampfiidae</taxon>
        <taxon>Naegleria</taxon>
    </lineage>
</organism>
<dbReference type="EMBL" id="PYSW02000031">
    <property type="protein sequence ID" value="KAG2378901.1"/>
    <property type="molecule type" value="Genomic_DNA"/>
</dbReference>
<feature type="compositionally biased region" description="Basic and acidic residues" evidence="1">
    <location>
        <begin position="1"/>
        <end position="20"/>
    </location>
</feature>
<gene>
    <name evidence="2" type="ORF">C9374_008049</name>
</gene>
<accession>A0AA88GKL0</accession>
<evidence type="ECO:0000313" key="2">
    <source>
        <dbReference type="EMBL" id="KAG2378901.1"/>
    </source>
</evidence>
<feature type="region of interest" description="Disordered" evidence="1">
    <location>
        <begin position="1"/>
        <end position="50"/>
    </location>
</feature>